<feature type="compositionally biased region" description="Basic and acidic residues" evidence="1">
    <location>
        <begin position="33"/>
        <end position="45"/>
    </location>
</feature>
<keyword evidence="3" id="KW-1185">Reference proteome</keyword>
<protein>
    <submittedName>
        <fullName evidence="2">Uncharacterized protein</fullName>
    </submittedName>
</protein>
<gene>
    <name evidence="2" type="ORF">DDW44_01875</name>
</gene>
<dbReference type="AlphaFoldDB" id="A0A2S1SMS0"/>
<accession>A0A2S1SMS0</accession>
<reference evidence="2 3" key="1">
    <citation type="submission" date="2018-05" db="EMBL/GenBank/DDBJ databases">
        <title>Complete genome sequence of sponge-derived Streptomyces sp. HNM0039.</title>
        <authorList>
            <person name="Huang X."/>
            <person name="Zhou S."/>
        </authorList>
    </citation>
    <scope>NUCLEOTIDE SEQUENCE [LARGE SCALE GENOMIC DNA]</scope>
    <source>
        <strain evidence="2 3">HNM0039</strain>
    </source>
</reference>
<evidence type="ECO:0000313" key="3">
    <source>
        <dbReference type="Proteomes" id="UP000244900"/>
    </source>
</evidence>
<sequence length="72" mass="7149">MPEVGAEARRVVAGATVGVLGRTPATGPAGRALEGRAADRDDAGRRVRAAGPGGGPLPVRPARAARKVPFGP</sequence>
<dbReference type="KEGG" id="stir:DDW44_01875"/>
<dbReference type="Proteomes" id="UP000244900">
    <property type="component" value="Chromosome"/>
</dbReference>
<proteinExistence type="predicted"/>
<evidence type="ECO:0000256" key="1">
    <source>
        <dbReference type="SAM" id="MobiDB-lite"/>
    </source>
</evidence>
<organism evidence="2 3">
    <name type="scientific">Streptomyces tirandamycinicus</name>
    <dbReference type="NCBI Taxonomy" id="2174846"/>
    <lineage>
        <taxon>Bacteria</taxon>
        <taxon>Bacillati</taxon>
        <taxon>Actinomycetota</taxon>
        <taxon>Actinomycetes</taxon>
        <taxon>Kitasatosporales</taxon>
        <taxon>Streptomycetaceae</taxon>
        <taxon>Streptomyces</taxon>
    </lineage>
</organism>
<evidence type="ECO:0000313" key="2">
    <source>
        <dbReference type="EMBL" id="AWI27657.1"/>
    </source>
</evidence>
<feature type="region of interest" description="Disordered" evidence="1">
    <location>
        <begin position="20"/>
        <end position="72"/>
    </location>
</feature>
<dbReference type="EMBL" id="CP029188">
    <property type="protein sequence ID" value="AWI27657.1"/>
    <property type="molecule type" value="Genomic_DNA"/>
</dbReference>
<name>A0A2S1SMS0_9ACTN</name>